<keyword evidence="1" id="KW-0812">Transmembrane</keyword>
<protein>
    <submittedName>
        <fullName evidence="2">Uncharacterized protein</fullName>
    </submittedName>
</protein>
<keyword evidence="1" id="KW-0472">Membrane</keyword>
<reference evidence="2" key="1">
    <citation type="journal article" date="2014" name="Front. Microbiol.">
        <title>High frequency of phylogenetically diverse reductive dehalogenase-homologous genes in deep subseafloor sedimentary metagenomes.</title>
        <authorList>
            <person name="Kawai M."/>
            <person name="Futagami T."/>
            <person name="Toyoda A."/>
            <person name="Takaki Y."/>
            <person name="Nishi S."/>
            <person name="Hori S."/>
            <person name="Arai W."/>
            <person name="Tsubouchi T."/>
            <person name="Morono Y."/>
            <person name="Uchiyama I."/>
            <person name="Ito T."/>
            <person name="Fujiyama A."/>
            <person name="Inagaki F."/>
            <person name="Takami H."/>
        </authorList>
    </citation>
    <scope>NUCLEOTIDE SEQUENCE</scope>
    <source>
        <strain evidence="2">Expedition CK06-06</strain>
    </source>
</reference>
<dbReference type="AlphaFoldDB" id="X1G915"/>
<gene>
    <name evidence="2" type="ORF">S03H2_03142</name>
</gene>
<accession>X1G915</accession>
<feature type="transmembrane region" description="Helical" evidence="1">
    <location>
        <begin position="20"/>
        <end position="41"/>
    </location>
</feature>
<proteinExistence type="predicted"/>
<evidence type="ECO:0000313" key="2">
    <source>
        <dbReference type="EMBL" id="GAH29493.1"/>
    </source>
</evidence>
<keyword evidence="1" id="KW-1133">Transmembrane helix</keyword>
<name>X1G915_9ZZZZ</name>
<feature type="non-terminal residue" evidence="2">
    <location>
        <position position="117"/>
    </location>
</feature>
<evidence type="ECO:0000256" key="1">
    <source>
        <dbReference type="SAM" id="Phobius"/>
    </source>
</evidence>
<dbReference type="EMBL" id="BARU01001131">
    <property type="protein sequence ID" value="GAH29493.1"/>
    <property type="molecule type" value="Genomic_DNA"/>
</dbReference>
<comment type="caution">
    <text evidence="2">The sequence shown here is derived from an EMBL/GenBank/DDBJ whole genome shotgun (WGS) entry which is preliminary data.</text>
</comment>
<organism evidence="2">
    <name type="scientific">marine sediment metagenome</name>
    <dbReference type="NCBI Taxonomy" id="412755"/>
    <lineage>
        <taxon>unclassified sequences</taxon>
        <taxon>metagenomes</taxon>
        <taxon>ecological metagenomes</taxon>
    </lineage>
</organism>
<sequence length="117" mass="13495">MNLDDVEKFFKDLFAKPLKTIGALLIIVVLGAGGVWVTTFLQERAKQAALLSREPTTILVKEFGFKGIRDNTDRRDVRQIFDEPIEETESFWKYQGFGIGFQEQYVDYINFYFGEGV</sequence>